<keyword evidence="1" id="KW-1133">Transmembrane helix</keyword>
<evidence type="ECO:0000313" key="2">
    <source>
        <dbReference type="EMBL" id="MBX0325237.1"/>
    </source>
</evidence>
<name>A0AAW4PYG9_9EURY</name>
<dbReference type="RefSeq" id="WP_220620102.1">
    <property type="nucleotide sequence ID" value="NZ_RKLR01000011.1"/>
</dbReference>
<dbReference type="AlphaFoldDB" id="A0AAW4PYG9"/>
<proteinExistence type="predicted"/>
<sequence>MTCGRTAFVVGIVLVALCTGTAVADAPSGLDSTCQDRPNTVVLFVEHHDRAHTDGATLYPGTVVYVAYCGDGEAESPTAGGQTVWGIGADAGLDNVTREGDTYRAVIPENKESVVLNVDTIRNQSPQNEITVTVQQGPTVQSTLTGTQLSFRSERATSYAANESKYLSARNETRMAADALNQTAQNIRKAGPSAFANEHASTANASLAKLNTSQATADDRAAALQSLLYVRATESTLPHGDHGQALEALHDSERTTTERTAAALDTYRGALRSVERAARQTIITNMAAGLLTGLVIGAIGGGYRLRQYGQKTQDFSDFRGSDFDRSLLTAPVALGLALVVGGLALLIVTGIGGALL</sequence>
<comment type="caution">
    <text evidence="2">The sequence shown here is derived from an EMBL/GenBank/DDBJ whole genome shotgun (WGS) entry which is preliminary data.</text>
</comment>
<keyword evidence="3" id="KW-1185">Reference proteome</keyword>
<protein>
    <submittedName>
        <fullName evidence="2">Uncharacterized protein</fullName>
    </submittedName>
</protein>
<keyword evidence="1" id="KW-0472">Membrane</keyword>
<evidence type="ECO:0000313" key="3">
    <source>
        <dbReference type="Proteomes" id="UP001430377"/>
    </source>
</evidence>
<organism evidence="2 3">
    <name type="scientific">Haloarcula rubra</name>
    <dbReference type="NCBI Taxonomy" id="2487747"/>
    <lineage>
        <taxon>Archaea</taxon>
        <taxon>Methanobacteriati</taxon>
        <taxon>Methanobacteriota</taxon>
        <taxon>Stenosarchaea group</taxon>
        <taxon>Halobacteria</taxon>
        <taxon>Halobacteriales</taxon>
        <taxon>Haloarculaceae</taxon>
        <taxon>Haloarcula</taxon>
    </lineage>
</organism>
<evidence type="ECO:0000256" key="1">
    <source>
        <dbReference type="SAM" id="Phobius"/>
    </source>
</evidence>
<gene>
    <name evidence="2" type="ORF">EGH21_19610</name>
</gene>
<dbReference type="Proteomes" id="UP001430377">
    <property type="component" value="Unassembled WGS sequence"/>
</dbReference>
<accession>A0AAW4PYG9</accession>
<feature type="transmembrane region" description="Helical" evidence="1">
    <location>
        <begin position="282"/>
        <end position="305"/>
    </location>
</feature>
<dbReference type="EMBL" id="RKLR01000011">
    <property type="protein sequence ID" value="MBX0325237.1"/>
    <property type="molecule type" value="Genomic_DNA"/>
</dbReference>
<feature type="transmembrane region" description="Helical" evidence="1">
    <location>
        <begin position="326"/>
        <end position="355"/>
    </location>
</feature>
<keyword evidence="1" id="KW-0812">Transmembrane</keyword>
<reference evidence="2 3" key="1">
    <citation type="submission" date="2021-06" db="EMBL/GenBank/DDBJ databases">
        <title>Halomicroarcula sp. a new haloarchaeum isolated from saline soil.</title>
        <authorList>
            <person name="Duran-Viseras A."/>
            <person name="Sanchez-Porro C."/>
            <person name="Ventosa A."/>
        </authorList>
    </citation>
    <scope>NUCLEOTIDE SEQUENCE [LARGE SCALE GENOMIC DNA]</scope>
    <source>
        <strain evidence="2 3">F13</strain>
    </source>
</reference>